<sequence>MSAIIKETLYVKPTRPTKHVQIPLSNCDILSPPIYTGFVYFFKNGLKKDNFMNIKKLLESLGDVLNDYYPLAGTLKSTSDGRIIIDCNDQGVQFIIAECSDITINQLEEKNWEHAIIPYGLMPTTIPNKTDPILSIIQHTTFADGSVTLGFGIHHYVTDGFGLFTFIENWGRKTRLEQIDPPIHDRSLLKASGNPPAYVPYEYFVKKPTEITISDIQTPSITTKIFRFNQDVLQRLRDYYSVGISNENWISTNDALVTHFWRTTIRARNIDLNAEVICSFPLNGRDTLNPPIPKSYYGNVVL</sequence>
<name>A0ACA9M919_9GLOM</name>
<dbReference type="Proteomes" id="UP000789702">
    <property type="component" value="Unassembled WGS sequence"/>
</dbReference>
<dbReference type="EMBL" id="CAJVPU010007653">
    <property type="protein sequence ID" value="CAG8575169.1"/>
    <property type="molecule type" value="Genomic_DNA"/>
</dbReference>
<organism evidence="1 2">
    <name type="scientific">Dentiscutata heterogama</name>
    <dbReference type="NCBI Taxonomy" id="1316150"/>
    <lineage>
        <taxon>Eukaryota</taxon>
        <taxon>Fungi</taxon>
        <taxon>Fungi incertae sedis</taxon>
        <taxon>Mucoromycota</taxon>
        <taxon>Glomeromycotina</taxon>
        <taxon>Glomeromycetes</taxon>
        <taxon>Diversisporales</taxon>
        <taxon>Gigasporaceae</taxon>
        <taxon>Dentiscutata</taxon>
    </lineage>
</organism>
<protein>
    <submittedName>
        <fullName evidence="1">7811_t:CDS:1</fullName>
    </submittedName>
</protein>
<reference evidence="1" key="1">
    <citation type="submission" date="2021-06" db="EMBL/GenBank/DDBJ databases">
        <authorList>
            <person name="Kallberg Y."/>
            <person name="Tangrot J."/>
            <person name="Rosling A."/>
        </authorList>
    </citation>
    <scope>NUCLEOTIDE SEQUENCE</scope>
    <source>
        <strain evidence="1">IL203A</strain>
    </source>
</reference>
<evidence type="ECO:0000313" key="1">
    <source>
        <dbReference type="EMBL" id="CAG8575169.1"/>
    </source>
</evidence>
<accession>A0ACA9M919</accession>
<comment type="caution">
    <text evidence="1">The sequence shown here is derived from an EMBL/GenBank/DDBJ whole genome shotgun (WGS) entry which is preliminary data.</text>
</comment>
<gene>
    <name evidence="1" type="ORF">DHETER_LOCUS6233</name>
</gene>
<proteinExistence type="predicted"/>
<evidence type="ECO:0000313" key="2">
    <source>
        <dbReference type="Proteomes" id="UP000789702"/>
    </source>
</evidence>
<keyword evidence="2" id="KW-1185">Reference proteome</keyword>